<proteinExistence type="predicted"/>
<reference evidence="2" key="1">
    <citation type="journal article" date="2019" name="Int. J. Syst. Evol. Microbiol.">
        <title>The Global Catalogue of Microorganisms (GCM) 10K type strain sequencing project: providing services to taxonomists for standard genome sequencing and annotation.</title>
        <authorList>
            <consortium name="The Broad Institute Genomics Platform"/>
            <consortium name="The Broad Institute Genome Sequencing Center for Infectious Disease"/>
            <person name="Wu L."/>
            <person name="Ma J."/>
        </authorList>
    </citation>
    <scope>NUCLEOTIDE SEQUENCE [LARGE SCALE GENOMIC DNA]</scope>
    <source>
        <strain evidence="2">CGMCC 1.12478</strain>
    </source>
</reference>
<dbReference type="EMBL" id="BMFC01000004">
    <property type="protein sequence ID" value="GGC03624.1"/>
    <property type="molecule type" value="Genomic_DNA"/>
</dbReference>
<accession>A0ABQ1KL03</accession>
<sequence length="97" mass="10759">MTALREAAEMRVSAPGALDLLPSVPVDPARIDLESFLADDLRGRIRQYFAMDVTLCWTVRRGAEAQIGIPVMAAGRVENHPVNRRVSQRDDLVITVM</sequence>
<comment type="caution">
    <text evidence="1">The sequence shown here is derived from an EMBL/GenBank/DDBJ whole genome shotgun (WGS) entry which is preliminary data.</text>
</comment>
<organism evidence="1 2">
    <name type="scientific">Marivita lacus</name>
    <dbReference type="NCBI Taxonomy" id="1323742"/>
    <lineage>
        <taxon>Bacteria</taxon>
        <taxon>Pseudomonadati</taxon>
        <taxon>Pseudomonadota</taxon>
        <taxon>Alphaproteobacteria</taxon>
        <taxon>Rhodobacterales</taxon>
        <taxon>Roseobacteraceae</taxon>
        <taxon>Marivita</taxon>
    </lineage>
</organism>
<dbReference type="RefSeq" id="WP_188481932.1">
    <property type="nucleotide sequence ID" value="NZ_BMFC01000004.1"/>
</dbReference>
<dbReference type="Proteomes" id="UP000645462">
    <property type="component" value="Unassembled WGS sequence"/>
</dbReference>
<keyword evidence="2" id="KW-1185">Reference proteome</keyword>
<evidence type="ECO:0000313" key="1">
    <source>
        <dbReference type="EMBL" id="GGC03624.1"/>
    </source>
</evidence>
<gene>
    <name evidence="1" type="ORF">GCM10011363_20270</name>
</gene>
<name>A0ABQ1KL03_9RHOB</name>
<protein>
    <submittedName>
        <fullName evidence="1">Uncharacterized protein</fullName>
    </submittedName>
</protein>
<evidence type="ECO:0000313" key="2">
    <source>
        <dbReference type="Proteomes" id="UP000645462"/>
    </source>
</evidence>